<dbReference type="Pfam" id="PF03227">
    <property type="entry name" value="GILT"/>
    <property type="match status" value="1"/>
</dbReference>
<dbReference type="InterPro" id="IPR004911">
    <property type="entry name" value="Interferon-induced_GILT"/>
</dbReference>
<proteinExistence type="inferred from homology"/>
<sequence>LRILCHCTQFSLYSNSDKVSLTIYYESLCPDSIKFFKDQLSPTYSSLKDHVSLKFIPFGKGTQTITNGTFSFTCHHGETECYGNIVQACAVKIYYGEDVYKIVDCLMTEVDPKTVTNQTYPTVTCLQKLDLQQTKLDECIHGINGLQYLSDMANTTARLNPELKSVPSIAVNMRFDYSESQSAVSDLKNFVCKKLKDSNKKVKECNGSAIVTSSVVLLALSSILSAFISS</sequence>
<comment type="similarity">
    <text evidence="1">Belongs to the GILT family.</text>
</comment>
<dbReference type="Proteomes" id="UP001233999">
    <property type="component" value="Unassembled WGS sequence"/>
</dbReference>
<name>A0AAD8EM71_DIPPU</name>
<evidence type="ECO:0000313" key="4">
    <source>
        <dbReference type="EMBL" id="KAJ9595855.1"/>
    </source>
</evidence>
<evidence type="ECO:0008006" key="6">
    <source>
        <dbReference type="Google" id="ProtNLM"/>
    </source>
</evidence>
<protein>
    <recommendedName>
        <fullName evidence="6">Gamma-interferon-inducible lysosomal thiol reductase</fullName>
    </recommendedName>
</protein>
<keyword evidence="3" id="KW-0472">Membrane</keyword>
<evidence type="ECO:0000256" key="1">
    <source>
        <dbReference type="ARBA" id="ARBA00005679"/>
    </source>
</evidence>
<keyword evidence="3" id="KW-0812">Transmembrane</keyword>
<gene>
    <name evidence="4" type="ORF">L9F63_012957</name>
</gene>
<organism evidence="4 5">
    <name type="scientific">Diploptera punctata</name>
    <name type="common">Pacific beetle cockroach</name>
    <dbReference type="NCBI Taxonomy" id="6984"/>
    <lineage>
        <taxon>Eukaryota</taxon>
        <taxon>Metazoa</taxon>
        <taxon>Ecdysozoa</taxon>
        <taxon>Arthropoda</taxon>
        <taxon>Hexapoda</taxon>
        <taxon>Insecta</taxon>
        <taxon>Pterygota</taxon>
        <taxon>Neoptera</taxon>
        <taxon>Polyneoptera</taxon>
        <taxon>Dictyoptera</taxon>
        <taxon>Blattodea</taxon>
        <taxon>Blaberoidea</taxon>
        <taxon>Blaberidae</taxon>
        <taxon>Diplopterinae</taxon>
        <taxon>Diploptera</taxon>
    </lineage>
</organism>
<evidence type="ECO:0000256" key="2">
    <source>
        <dbReference type="ARBA" id="ARBA00023180"/>
    </source>
</evidence>
<keyword evidence="5" id="KW-1185">Reference proteome</keyword>
<feature type="transmembrane region" description="Helical" evidence="3">
    <location>
        <begin position="209"/>
        <end position="228"/>
    </location>
</feature>
<dbReference type="GO" id="GO:0016671">
    <property type="term" value="F:oxidoreductase activity, acting on a sulfur group of donors, disulfide as acceptor"/>
    <property type="evidence" value="ECO:0007669"/>
    <property type="project" value="InterPro"/>
</dbReference>
<dbReference type="Gene3D" id="3.40.30.10">
    <property type="entry name" value="Glutaredoxin"/>
    <property type="match status" value="1"/>
</dbReference>
<keyword evidence="3" id="KW-1133">Transmembrane helix</keyword>
<dbReference type="EMBL" id="JASPKZ010002309">
    <property type="protein sequence ID" value="KAJ9595855.1"/>
    <property type="molecule type" value="Genomic_DNA"/>
</dbReference>
<accession>A0AAD8EM71</accession>
<evidence type="ECO:0000313" key="5">
    <source>
        <dbReference type="Proteomes" id="UP001233999"/>
    </source>
</evidence>
<dbReference type="PANTHER" id="PTHR13234:SF69">
    <property type="entry name" value="GILT-LIKE PROTEIN 1"/>
    <property type="match status" value="1"/>
</dbReference>
<comment type="caution">
    <text evidence="4">The sequence shown here is derived from an EMBL/GenBank/DDBJ whole genome shotgun (WGS) entry which is preliminary data.</text>
</comment>
<keyword evidence="2" id="KW-0325">Glycoprotein</keyword>
<dbReference type="PANTHER" id="PTHR13234">
    <property type="entry name" value="GAMMA-INTERFERON INDUCIBLE LYSOSOMAL THIOL REDUCTASE GILT"/>
    <property type="match status" value="1"/>
</dbReference>
<reference evidence="4" key="2">
    <citation type="submission" date="2023-05" db="EMBL/GenBank/DDBJ databases">
        <authorList>
            <person name="Fouks B."/>
        </authorList>
    </citation>
    <scope>NUCLEOTIDE SEQUENCE</scope>
    <source>
        <strain evidence="4">Stay&amp;Tobe</strain>
        <tissue evidence="4">Testes</tissue>
    </source>
</reference>
<feature type="non-terminal residue" evidence="4">
    <location>
        <position position="230"/>
    </location>
</feature>
<dbReference type="AlphaFoldDB" id="A0AAD8EM71"/>
<evidence type="ECO:0000256" key="3">
    <source>
        <dbReference type="SAM" id="Phobius"/>
    </source>
</evidence>
<reference evidence="4" key="1">
    <citation type="journal article" date="2023" name="IScience">
        <title>Live-bearing cockroach genome reveals convergent evolutionary mechanisms linked to viviparity in insects and beyond.</title>
        <authorList>
            <person name="Fouks B."/>
            <person name="Harrison M.C."/>
            <person name="Mikhailova A.A."/>
            <person name="Marchal E."/>
            <person name="English S."/>
            <person name="Carruthers M."/>
            <person name="Jennings E.C."/>
            <person name="Chiamaka E.L."/>
            <person name="Frigard R.A."/>
            <person name="Pippel M."/>
            <person name="Attardo G.M."/>
            <person name="Benoit J.B."/>
            <person name="Bornberg-Bauer E."/>
            <person name="Tobe S.S."/>
        </authorList>
    </citation>
    <scope>NUCLEOTIDE SEQUENCE</scope>
    <source>
        <strain evidence="4">Stay&amp;Tobe</strain>
    </source>
</reference>